<dbReference type="InterPro" id="IPR036291">
    <property type="entry name" value="NAD(P)-bd_dom_sf"/>
</dbReference>
<dbReference type="SMART" id="SM00829">
    <property type="entry name" value="PKS_ER"/>
    <property type="match status" value="1"/>
</dbReference>
<dbReference type="SUPFAM" id="SSF50129">
    <property type="entry name" value="GroES-like"/>
    <property type="match status" value="1"/>
</dbReference>
<keyword evidence="4 6" id="KW-0862">Zinc</keyword>
<comment type="cofactor">
    <cofactor evidence="1 6">
        <name>Zn(2+)</name>
        <dbReference type="ChEBI" id="CHEBI:29105"/>
    </cofactor>
</comment>
<dbReference type="EMBL" id="ML995846">
    <property type="protein sequence ID" value="KAF2768266.1"/>
    <property type="molecule type" value="Genomic_DNA"/>
</dbReference>
<evidence type="ECO:0000313" key="8">
    <source>
        <dbReference type="EMBL" id="KAF2768266.1"/>
    </source>
</evidence>
<dbReference type="PROSITE" id="PS00059">
    <property type="entry name" value="ADH_ZINC"/>
    <property type="match status" value="1"/>
</dbReference>
<evidence type="ECO:0000256" key="5">
    <source>
        <dbReference type="ARBA" id="ARBA00023002"/>
    </source>
</evidence>
<dbReference type="InterPro" id="IPR013149">
    <property type="entry name" value="ADH-like_C"/>
</dbReference>
<evidence type="ECO:0000256" key="2">
    <source>
        <dbReference type="ARBA" id="ARBA00008072"/>
    </source>
</evidence>
<reference evidence="8" key="1">
    <citation type="journal article" date="2020" name="Stud. Mycol.">
        <title>101 Dothideomycetes genomes: a test case for predicting lifestyles and emergence of pathogens.</title>
        <authorList>
            <person name="Haridas S."/>
            <person name="Albert R."/>
            <person name="Binder M."/>
            <person name="Bloem J."/>
            <person name="Labutti K."/>
            <person name="Salamov A."/>
            <person name="Andreopoulos B."/>
            <person name="Baker S."/>
            <person name="Barry K."/>
            <person name="Bills G."/>
            <person name="Bluhm B."/>
            <person name="Cannon C."/>
            <person name="Castanera R."/>
            <person name="Culley D."/>
            <person name="Daum C."/>
            <person name="Ezra D."/>
            <person name="Gonzalez J."/>
            <person name="Henrissat B."/>
            <person name="Kuo A."/>
            <person name="Liang C."/>
            <person name="Lipzen A."/>
            <person name="Lutzoni F."/>
            <person name="Magnuson J."/>
            <person name="Mondo S."/>
            <person name="Nolan M."/>
            <person name="Ohm R."/>
            <person name="Pangilinan J."/>
            <person name="Park H.-J."/>
            <person name="Ramirez L."/>
            <person name="Alfaro M."/>
            <person name="Sun H."/>
            <person name="Tritt A."/>
            <person name="Yoshinaga Y."/>
            <person name="Zwiers L.-H."/>
            <person name="Turgeon B."/>
            <person name="Goodwin S."/>
            <person name="Spatafora J."/>
            <person name="Crous P."/>
            <person name="Grigoriev I."/>
        </authorList>
    </citation>
    <scope>NUCLEOTIDE SEQUENCE</scope>
    <source>
        <strain evidence="8">CBS 116005</strain>
    </source>
</reference>
<dbReference type="InterPro" id="IPR011032">
    <property type="entry name" value="GroES-like_sf"/>
</dbReference>
<keyword evidence="3 6" id="KW-0479">Metal-binding</keyword>
<dbReference type="Gene3D" id="3.40.50.720">
    <property type="entry name" value="NAD(P)-binding Rossmann-like Domain"/>
    <property type="match status" value="1"/>
</dbReference>
<dbReference type="Gene3D" id="3.90.180.10">
    <property type="entry name" value="Medium-chain alcohol dehydrogenases, catalytic domain"/>
    <property type="match status" value="1"/>
</dbReference>
<evidence type="ECO:0000256" key="1">
    <source>
        <dbReference type="ARBA" id="ARBA00001947"/>
    </source>
</evidence>
<accession>A0A6G1L604</accession>
<keyword evidence="9" id="KW-1185">Reference proteome</keyword>
<feature type="domain" description="Enoyl reductase (ER)" evidence="7">
    <location>
        <begin position="2"/>
        <end position="346"/>
    </location>
</feature>
<evidence type="ECO:0000259" key="7">
    <source>
        <dbReference type="SMART" id="SM00829"/>
    </source>
</evidence>
<organism evidence="8 9">
    <name type="scientific">Teratosphaeria nubilosa</name>
    <dbReference type="NCBI Taxonomy" id="161662"/>
    <lineage>
        <taxon>Eukaryota</taxon>
        <taxon>Fungi</taxon>
        <taxon>Dikarya</taxon>
        <taxon>Ascomycota</taxon>
        <taxon>Pezizomycotina</taxon>
        <taxon>Dothideomycetes</taxon>
        <taxon>Dothideomycetidae</taxon>
        <taxon>Mycosphaerellales</taxon>
        <taxon>Teratosphaeriaceae</taxon>
        <taxon>Teratosphaeria</taxon>
    </lineage>
</organism>
<evidence type="ECO:0000313" key="9">
    <source>
        <dbReference type="Proteomes" id="UP000799436"/>
    </source>
</evidence>
<name>A0A6G1L604_9PEZI</name>
<dbReference type="PANTHER" id="PTHR42940:SF8">
    <property type="entry name" value="VACUOLAR PROTEIN SORTING-ASSOCIATED PROTEIN 11"/>
    <property type="match status" value="1"/>
</dbReference>
<evidence type="ECO:0000256" key="3">
    <source>
        <dbReference type="ARBA" id="ARBA00022723"/>
    </source>
</evidence>
<dbReference type="PANTHER" id="PTHR42940">
    <property type="entry name" value="ALCOHOL DEHYDROGENASE 1-RELATED"/>
    <property type="match status" value="1"/>
</dbReference>
<dbReference type="OrthoDB" id="1879366at2759"/>
<dbReference type="Proteomes" id="UP000799436">
    <property type="component" value="Unassembled WGS sequence"/>
</dbReference>
<evidence type="ECO:0000256" key="6">
    <source>
        <dbReference type="RuleBase" id="RU361277"/>
    </source>
</evidence>
<dbReference type="Pfam" id="PF00107">
    <property type="entry name" value="ADH_zinc_N"/>
    <property type="match status" value="1"/>
</dbReference>
<dbReference type="SUPFAM" id="SSF51735">
    <property type="entry name" value="NAD(P)-binding Rossmann-fold domains"/>
    <property type="match status" value="1"/>
</dbReference>
<dbReference type="InterPro" id="IPR013154">
    <property type="entry name" value="ADH-like_N"/>
</dbReference>
<dbReference type="GO" id="GO:0008270">
    <property type="term" value="F:zinc ion binding"/>
    <property type="evidence" value="ECO:0007669"/>
    <property type="project" value="InterPro"/>
</dbReference>
<sequence length="357" mass="38297">MRAFRLLKWGQPGEYCRVPVPKPREGEVLIRMKAAGLCRSDLDMCDSLPGSDPYASAIDVPYTLGHENAGVIAELGEGVTGLKVGEGVAVRHMPHCSSCSYCIRGIEQHCETYKRGAIEMTRGTGFDGGLAEYIVCPRDQLVSIGDEDPYKYAPLTDAGVTAYHAVGTVKDRLHPGTTAIALGVGGLGAYALQFLRIQTDATIYAVDISEKRLQLAQDLGAHRTFLAGPTAAQEILKQTNGKGVDGILDFVGSNESLKLALAISKPQGRIVLVGMEMGTVEVGWNKIATSCEFAISLGSTRRDLHEVCLLASQGKLRIDAEAFPFNRIPDAYAALRNGKLKGRAVITFDDIEEANGA</sequence>
<dbReference type="GO" id="GO:0016491">
    <property type="term" value="F:oxidoreductase activity"/>
    <property type="evidence" value="ECO:0007669"/>
    <property type="project" value="UniProtKB-KW"/>
</dbReference>
<dbReference type="AlphaFoldDB" id="A0A6G1L604"/>
<comment type="similarity">
    <text evidence="2 6">Belongs to the zinc-containing alcohol dehydrogenase family.</text>
</comment>
<dbReference type="InterPro" id="IPR002328">
    <property type="entry name" value="ADH_Zn_CS"/>
</dbReference>
<protein>
    <submittedName>
        <fullName evidence="8">GroES-like protein</fullName>
    </submittedName>
</protein>
<proteinExistence type="inferred from homology"/>
<dbReference type="Pfam" id="PF08240">
    <property type="entry name" value="ADH_N"/>
    <property type="match status" value="1"/>
</dbReference>
<dbReference type="InterPro" id="IPR020843">
    <property type="entry name" value="ER"/>
</dbReference>
<evidence type="ECO:0000256" key="4">
    <source>
        <dbReference type="ARBA" id="ARBA00022833"/>
    </source>
</evidence>
<keyword evidence="5" id="KW-0560">Oxidoreductase</keyword>
<gene>
    <name evidence="8" type="ORF">EJ03DRAFT_314392</name>
</gene>